<evidence type="ECO:0000256" key="2">
    <source>
        <dbReference type="ARBA" id="ARBA00022679"/>
    </source>
</evidence>
<reference evidence="4 5" key="1">
    <citation type="submission" date="2024-04" db="EMBL/GenBank/DDBJ databases">
        <authorList>
            <person name="Fracassetti M."/>
        </authorList>
    </citation>
    <scope>NUCLEOTIDE SEQUENCE [LARGE SCALE GENOMIC DNA]</scope>
</reference>
<dbReference type="Gene3D" id="3.30.559.10">
    <property type="entry name" value="Chloramphenicol acetyltransferase-like domain"/>
    <property type="match status" value="1"/>
</dbReference>
<comment type="similarity">
    <text evidence="1">Belongs to the plant acyltransferase family.</text>
</comment>
<protein>
    <submittedName>
        <fullName evidence="4">Uncharacterized protein</fullName>
    </submittedName>
</protein>
<gene>
    <name evidence="4" type="ORF">LTRI10_LOCUS6251</name>
</gene>
<accession>A0AAV2CQK9</accession>
<dbReference type="PANTHER" id="PTHR31642:SF11">
    <property type="entry name" value="SHIKIMATE O-HYDROXYCINNAMOYLTRANSFERASE"/>
    <property type="match status" value="1"/>
</dbReference>
<organism evidence="4 5">
    <name type="scientific">Linum trigynum</name>
    <dbReference type="NCBI Taxonomy" id="586398"/>
    <lineage>
        <taxon>Eukaryota</taxon>
        <taxon>Viridiplantae</taxon>
        <taxon>Streptophyta</taxon>
        <taxon>Embryophyta</taxon>
        <taxon>Tracheophyta</taxon>
        <taxon>Spermatophyta</taxon>
        <taxon>Magnoliopsida</taxon>
        <taxon>eudicotyledons</taxon>
        <taxon>Gunneridae</taxon>
        <taxon>Pentapetalae</taxon>
        <taxon>rosids</taxon>
        <taxon>fabids</taxon>
        <taxon>Malpighiales</taxon>
        <taxon>Linaceae</taxon>
        <taxon>Linum</taxon>
    </lineage>
</organism>
<dbReference type="EMBL" id="OZ034814">
    <property type="protein sequence ID" value="CAL1358717.1"/>
    <property type="molecule type" value="Genomic_DNA"/>
</dbReference>
<evidence type="ECO:0000256" key="3">
    <source>
        <dbReference type="ARBA" id="ARBA00023315"/>
    </source>
</evidence>
<name>A0AAV2CQK9_9ROSI</name>
<evidence type="ECO:0000256" key="1">
    <source>
        <dbReference type="ARBA" id="ARBA00009861"/>
    </source>
</evidence>
<dbReference type="AlphaFoldDB" id="A0AAV2CQK9"/>
<keyword evidence="2" id="KW-0808">Transferase</keyword>
<evidence type="ECO:0000313" key="5">
    <source>
        <dbReference type="Proteomes" id="UP001497516"/>
    </source>
</evidence>
<dbReference type="InterPro" id="IPR023213">
    <property type="entry name" value="CAT-like_dom_sf"/>
</dbReference>
<sequence length="121" mass="13541">MKVTVKETSMVRPAECRSRHSLWLSNLDLLQLRNHVTTIYAYNKPKTAGSSASSSTFFDIKVLKDALSKALVPFYPVAGRLGREPFVLHILSSKILKSPRKVSPKDQRALEISIARAFPSE</sequence>
<dbReference type="PANTHER" id="PTHR31642">
    <property type="entry name" value="TRICHOTHECENE 3-O-ACETYLTRANSFERASE"/>
    <property type="match status" value="1"/>
</dbReference>
<evidence type="ECO:0000313" key="4">
    <source>
        <dbReference type="EMBL" id="CAL1358717.1"/>
    </source>
</evidence>
<dbReference type="InterPro" id="IPR050317">
    <property type="entry name" value="Plant_Fungal_Acyltransferase"/>
</dbReference>
<dbReference type="GO" id="GO:0016747">
    <property type="term" value="F:acyltransferase activity, transferring groups other than amino-acyl groups"/>
    <property type="evidence" value="ECO:0007669"/>
    <property type="project" value="TreeGrafter"/>
</dbReference>
<dbReference type="Pfam" id="PF02458">
    <property type="entry name" value="Transferase"/>
    <property type="match status" value="1"/>
</dbReference>
<proteinExistence type="inferred from homology"/>
<dbReference type="Proteomes" id="UP001497516">
    <property type="component" value="Chromosome 10"/>
</dbReference>
<keyword evidence="5" id="KW-1185">Reference proteome</keyword>
<keyword evidence="3" id="KW-0012">Acyltransferase</keyword>